<sequence length="220" mass="24199">MAVQKLAIFFDGTWANKDYNALVYPVLTATNSLIAQLYNEFQGDKFYCPGPGTSNRWGWFGAQSAKNWLAGAGGDIGDYGVQQNVDAAYQRVVEALNGLAPDDQLDLHCCGWSRGAVANFRLLHKLKTELPPHLQAKIKNIQSFNIDPVCGGPSDRGSKFTQLASLSVDDEFTRKIQSTTFYSDTGGLHASHYVYRRTPIFFGTGRSGERARSVCISCKS</sequence>
<evidence type="ECO:0000313" key="1">
    <source>
        <dbReference type="EMBL" id="ODN41708.1"/>
    </source>
</evidence>
<comment type="caution">
    <text evidence="1">The sequence shown here is derived from an EMBL/GenBank/DDBJ whole genome shotgun (WGS) entry which is preliminary data.</text>
</comment>
<keyword evidence="2" id="KW-1185">Reference proteome</keyword>
<organism evidence="1 2">
    <name type="scientific">Piscirickettsia litoralis</name>
    <dbReference type="NCBI Taxonomy" id="1891921"/>
    <lineage>
        <taxon>Bacteria</taxon>
        <taxon>Pseudomonadati</taxon>
        <taxon>Pseudomonadota</taxon>
        <taxon>Gammaproteobacteria</taxon>
        <taxon>Thiotrichales</taxon>
        <taxon>Piscirickettsiaceae</taxon>
        <taxon>Piscirickettsia</taxon>
    </lineage>
</organism>
<reference evidence="1 2" key="1">
    <citation type="submission" date="2016-08" db="EMBL/GenBank/DDBJ databases">
        <title>Draft genome sequence of Candidatus Piscirickettsia litoralis, from seawater.</title>
        <authorList>
            <person name="Wan X."/>
            <person name="Lee A.J."/>
            <person name="Hou S."/>
            <person name="Donachie S.P."/>
        </authorList>
    </citation>
    <scope>NUCLEOTIDE SEQUENCE [LARGE SCALE GENOMIC DNA]</scope>
    <source>
        <strain evidence="1 2">Y2</strain>
    </source>
</reference>
<dbReference type="RefSeq" id="WP_069311510.1">
    <property type="nucleotide sequence ID" value="NZ_MDTU01000001.1"/>
</dbReference>
<dbReference type="Proteomes" id="UP000094329">
    <property type="component" value="Unassembled WGS sequence"/>
</dbReference>
<proteinExistence type="predicted"/>
<evidence type="ECO:0008006" key="3">
    <source>
        <dbReference type="Google" id="ProtNLM"/>
    </source>
</evidence>
<evidence type="ECO:0000313" key="2">
    <source>
        <dbReference type="Proteomes" id="UP000094329"/>
    </source>
</evidence>
<accession>A0ABX3A252</accession>
<name>A0ABX3A252_9GAMM</name>
<gene>
    <name evidence="1" type="ORF">BGC07_00305</name>
</gene>
<dbReference type="EMBL" id="MDTU01000001">
    <property type="protein sequence ID" value="ODN41708.1"/>
    <property type="molecule type" value="Genomic_DNA"/>
</dbReference>
<protein>
    <recommendedName>
        <fullName evidence="3">DUF2235 domain-containing protein</fullName>
    </recommendedName>
</protein>